<name>A0AAW2X354_9LAMI</name>
<dbReference type="EMBL" id="JACGWN010000006">
    <property type="protein sequence ID" value="KAL0447980.1"/>
    <property type="molecule type" value="Genomic_DNA"/>
</dbReference>
<dbReference type="AlphaFoldDB" id="A0AAW2X354"/>
<gene>
    <name evidence="1" type="ORF">Slati_1925900</name>
</gene>
<reference evidence="1" key="2">
    <citation type="journal article" date="2024" name="Plant">
        <title>Genomic evolution and insights into agronomic trait innovations of Sesamum species.</title>
        <authorList>
            <person name="Miao H."/>
            <person name="Wang L."/>
            <person name="Qu L."/>
            <person name="Liu H."/>
            <person name="Sun Y."/>
            <person name="Le M."/>
            <person name="Wang Q."/>
            <person name="Wei S."/>
            <person name="Zheng Y."/>
            <person name="Lin W."/>
            <person name="Duan Y."/>
            <person name="Cao H."/>
            <person name="Xiong S."/>
            <person name="Wang X."/>
            <person name="Wei L."/>
            <person name="Li C."/>
            <person name="Ma Q."/>
            <person name="Ju M."/>
            <person name="Zhao R."/>
            <person name="Li G."/>
            <person name="Mu C."/>
            <person name="Tian Q."/>
            <person name="Mei H."/>
            <person name="Zhang T."/>
            <person name="Gao T."/>
            <person name="Zhang H."/>
        </authorList>
    </citation>
    <scope>NUCLEOTIDE SEQUENCE</scope>
    <source>
        <strain evidence="1">KEN1</strain>
    </source>
</reference>
<protein>
    <submittedName>
        <fullName evidence="1">Uncharacterized protein</fullName>
    </submittedName>
</protein>
<sequence>MISEKLNMLPPRPSSWNLVGSYRPNLDRRNVLRRNGSLFKLITNKMTINVEVFGAFVEDEVGGNVDCGLVIIPKWNRRFYLDVKITKQVGYPK</sequence>
<evidence type="ECO:0000313" key="1">
    <source>
        <dbReference type="EMBL" id="KAL0447980.1"/>
    </source>
</evidence>
<accession>A0AAW2X354</accession>
<organism evidence="1">
    <name type="scientific">Sesamum latifolium</name>
    <dbReference type="NCBI Taxonomy" id="2727402"/>
    <lineage>
        <taxon>Eukaryota</taxon>
        <taxon>Viridiplantae</taxon>
        <taxon>Streptophyta</taxon>
        <taxon>Embryophyta</taxon>
        <taxon>Tracheophyta</taxon>
        <taxon>Spermatophyta</taxon>
        <taxon>Magnoliopsida</taxon>
        <taxon>eudicotyledons</taxon>
        <taxon>Gunneridae</taxon>
        <taxon>Pentapetalae</taxon>
        <taxon>asterids</taxon>
        <taxon>lamiids</taxon>
        <taxon>Lamiales</taxon>
        <taxon>Pedaliaceae</taxon>
        <taxon>Sesamum</taxon>
    </lineage>
</organism>
<reference evidence="1" key="1">
    <citation type="submission" date="2020-06" db="EMBL/GenBank/DDBJ databases">
        <authorList>
            <person name="Li T."/>
            <person name="Hu X."/>
            <person name="Zhang T."/>
            <person name="Song X."/>
            <person name="Zhang H."/>
            <person name="Dai N."/>
            <person name="Sheng W."/>
            <person name="Hou X."/>
            <person name="Wei L."/>
        </authorList>
    </citation>
    <scope>NUCLEOTIDE SEQUENCE</scope>
    <source>
        <strain evidence="1">KEN1</strain>
        <tissue evidence="1">Leaf</tissue>
    </source>
</reference>
<proteinExistence type="predicted"/>
<comment type="caution">
    <text evidence="1">The sequence shown here is derived from an EMBL/GenBank/DDBJ whole genome shotgun (WGS) entry which is preliminary data.</text>
</comment>